<dbReference type="Gene3D" id="3.30.470.20">
    <property type="entry name" value="ATP-grasp fold, B domain"/>
    <property type="match status" value="1"/>
</dbReference>
<dbReference type="PROSITE" id="PS00866">
    <property type="entry name" value="CPSASE_1"/>
    <property type="match status" value="1"/>
</dbReference>
<dbReference type="EMBL" id="MJEH01000007">
    <property type="protein sequence ID" value="OEH93911.1"/>
    <property type="molecule type" value="Genomic_DNA"/>
</dbReference>
<keyword evidence="17" id="KW-0670">Pyruvate</keyword>
<dbReference type="NCBIfam" id="TIGR01235">
    <property type="entry name" value="pyruv_carbox"/>
    <property type="match status" value="1"/>
</dbReference>
<feature type="domain" description="Biotin carboxylation" evidence="15">
    <location>
        <begin position="5"/>
        <end position="457"/>
    </location>
</feature>
<evidence type="ECO:0000259" key="13">
    <source>
        <dbReference type="PROSITE" id="PS50968"/>
    </source>
</evidence>
<feature type="binding site" evidence="11">
    <location>
        <position position="741"/>
    </location>
    <ligand>
        <name>Mn(2+)</name>
        <dbReference type="ChEBI" id="CHEBI:29035"/>
    </ligand>
</feature>
<feature type="modified residue" description="N6-biotinyllysine" evidence="12">
    <location>
        <position position="1112"/>
    </location>
</feature>
<dbReference type="SUPFAM" id="SSF51569">
    <property type="entry name" value="Aldolase"/>
    <property type="match status" value="1"/>
</dbReference>
<comment type="catalytic activity">
    <reaction evidence="8">
        <text>hydrogencarbonate + pyruvate + ATP = oxaloacetate + ADP + phosphate + H(+)</text>
        <dbReference type="Rhea" id="RHEA:20844"/>
        <dbReference type="ChEBI" id="CHEBI:15361"/>
        <dbReference type="ChEBI" id="CHEBI:15378"/>
        <dbReference type="ChEBI" id="CHEBI:16452"/>
        <dbReference type="ChEBI" id="CHEBI:17544"/>
        <dbReference type="ChEBI" id="CHEBI:30616"/>
        <dbReference type="ChEBI" id="CHEBI:43474"/>
        <dbReference type="ChEBI" id="CHEBI:456216"/>
        <dbReference type="EC" id="6.4.1.1"/>
    </reaction>
</comment>
<evidence type="ECO:0000256" key="10">
    <source>
        <dbReference type="PIRSR" id="PIRSR001594-2"/>
    </source>
</evidence>
<dbReference type="FunFam" id="3.30.1490.20:FF:000018">
    <property type="entry name" value="Biotin carboxylase"/>
    <property type="match status" value="1"/>
</dbReference>
<reference evidence="17 18" key="1">
    <citation type="submission" date="2016-08" db="EMBL/GenBank/DDBJ databases">
        <title>Genome of Bacillus solimangrovi GH2-4.</title>
        <authorList>
            <person name="Lim S."/>
            <person name="Kim B.-C."/>
        </authorList>
    </citation>
    <scope>NUCLEOTIDE SEQUENCE [LARGE SCALE GENOMIC DNA]</scope>
    <source>
        <strain evidence="17 18">GH2-4</strain>
    </source>
</reference>
<keyword evidence="6 8" id="KW-0067">ATP-binding</keyword>
<comment type="cofactor">
    <cofactor evidence="1 8">
        <name>biotin</name>
        <dbReference type="ChEBI" id="CHEBI:57586"/>
    </cofactor>
</comment>
<dbReference type="Gene3D" id="3.20.20.70">
    <property type="entry name" value="Aldolase class I"/>
    <property type="match status" value="1"/>
</dbReference>
<protein>
    <recommendedName>
        <fullName evidence="2 8">Pyruvate carboxylase</fullName>
        <ecNumber evidence="2 8">6.4.1.1</ecNumber>
    </recommendedName>
</protein>
<proteinExistence type="predicted"/>
<feature type="modified residue" description="N6-carboxylysine" evidence="12">
    <location>
        <position position="712"/>
    </location>
</feature>
<dbReference type="InterPro" id="IPR005481">
    <property type="entry name" value="BC-like_N"/>
</dbReference>
<gene>
    <name evidence="17" type="ORF">BFG57_10600</name>
</gene>
<dbReference type="STRING" id="1305675.BFG57_10600"/>
<dbReference type="PIRSF" id="PIRSF001594">
    <property type="entry name" value="Pyruv_carbox"/>
    <property type="match status" value="1"/>
</dbReference>
<feature type="binding site" description="via carbamate group" evidence="11">
    <location>
        <position position="712"/>
    </location>
    <ligand>
        <name>Mn(2+)</name>
        <dbReference type="ChEBI" id="CHEBI:29035"/>
    </ligand>
</feature>
<dbReference type="SUPFAM" id="SSF56059">
    <property type="entry name" value="Glutathione synthetase ATP-binding domain-like"/>
    <property type="match status" value="1"/>
</dbReference>
<keyword evidence="18" id="KW-1185">Reference proteome</keyword>
<dbReference type="InterPro" id="IPR003379">
    <property type="entry name" value="Carboxylase_cons_dom"/>
</dbReference>
<dbReference type="RefSeq" id="WP_069716055.1">
    <property type="nucleotide sequence ID" value="NZ_MJEH01000007.1"/>
</dbReference>
<dbReference type="InterPro" id="IPR011053">
    <property type="entry name" value="Single_hybrid_motif"/>
</dbReference>
<feature type="binding site" evidence="11">
    <location>
        <position position="543"/>
    </location>
    <ligand>
        <name>Mn(2+)</name>
        <dbReference type="ChEBI" id="CHEBI:29035"/>
    </ligand>
</feature>
<dbReference type="EC" id="6.4.1.1" evidence="2 8"/>
<evidence type="ECO:0000256" key="7">
    <source>
        <dbReference type="ARBA" id="ARBA00023267"/>
    </source>
</evidence>
<dbReference type="GO" id="GO:0005524">
    <property type="term" value="F:ATP binding"/>
    <property type="evidence" value="ECO:0007669"/>
    <property type="project" value="UniProtKB-UniRule"/>
</dbReference>
<evidence type="ECO:0000313" key="18">
    <source>
        <dbReference type="Proteomes" id="UP000095209"/>
    </source>
</evidence>
<dbReference type="PROSITE" id="PS50979">
    <property type="entry name" value="BC"/>
    <property type="match status" value="1"/>
</dbReference>
<dbReference type="Pfam" id="PF02785">
    <property type="entry name" value="Biotin_carb_C"/>
    <property type="match status" value="1"/>
</dbReference>
<dbReference type="CDD" id="cd07937">
    <property type="entry name" value="DRE_TIM_PC_TC_5S"/>
    <property type="match status" value="1"/>
</dbReference>
<dbReference type="SUPFAM" id="SSF89000">
    <property type="entry name" value="post-HMGL domain-like"/>
    <property type="match status" value="1"/>
</dbReference>
<feature type="binding site" evidence="10">
    <location>
        <position position="121"/>
    </location>
    <ligand>
        <name>ATP</name>
        <dbReference type="ChEBI" id="CHEBI:30616"/>
    </ligand>
</feature>
<feature type="domain" description="Lipoyl-binding" evidence="13">
    <location>
        <begin position="1070"/>
        <end position="1146"/>
    </location>
</feature>
<evidence type="ECO:0000256" key="11">
    <source>
        <dbReference type="PIRSR" id="PIRSR001594-3"/>
    </source>
</evidence>
<evidence type="ECO:0000256" key="3">
    <source>
        <dbReference type="ARBA" id="ARBA00022598"/>
    </source>
</evidence>
<dbReference type="Gene3D" id="2.40.50.100">
    <property type="match status" value="1"/>
</dbReference>
<dbReference type="OrthoDB" id="9807469at2"/>
<dbReference type="FunFam" id="3.10.600.10:FF:000004">
    <property type="entry name" value="Pyruvate carboxylase"/>
    <property type="match status" value="1"/>
</dbReference>
<evidence type="ECO:0000256" key="5">
    <source>
        <dbReference type="ARBA" id="ARBA00022741"/>
    </source>
</evidence>
<organism evidence="17 18">
    <name type="scientific">Bacillus solimangrovi</name>
    <dbReference type="NCBI Taxonomy" id="1305675"/>
    <lineage>
        <taxon>Bacteria</taxon>
        <taxon>Bacillati</taxon>
        <taxon>Bacillota</taxon>
        <taxon>Bacilli</taxon>
        <taxon>Bacillales</taxon>
        <taxon>Bacillaceae</taxon>
        <taxon>Bacillus</taxon>
    </lineage>
</organism>
<dbReference type="Gene3D" id="3.10.600.10">
    <property type="entry name" value="pyruvate carboxylase f1077a mutant domain"/>
    <property type="match status" value="1"/>
</dbReference>
<dbReference type="SUPFAM" id="SSF51246">
    <property type="entry name" value="Rudiment single hybrid motif"/>
    <property type="match status" value="1"/>
</dbReference>
<evidence type="ECO:0000256" key="8">
    <source>
        <dbReference type="PIRNR" id="PIRNR001594"/>
    </source>
</evidence>
<dbReference type="SMART" id="SM00878">
    <property type="entry name" value="Biotin_carb_C"/>
    <property type="match status" value="1"/>
</dbReference>
<dbReference type="PROSITE" id="PS50968">
    <property type="entry name" value="BIOTINYL_LIPOYL"/>
    <property type="match status" value="1"/>
</dbReference>
<evidence type="ECO:0000256" key="12">
    <source>
        <dbReference type="PIRSR" id="PIRSR001594-4"/>
    </source>
</evidence>
<feature type="binding site" evidence="10">
    <location>
        <position position="876"/>
    </location>
    <ligand>
        <name>substrate</name>
    </ligand>
</feature>
<keyword evidence="4 11" id="KW-0479">Metal-binding</keyword>
<dbReference type="InterPro" id="IPR005482">
    <property type="entry name" value="Biotin_COase_C"/>
</dbReference>
<dbReference type="FunFam" id="3.20.20.70:FF:000033">
    <property type="entry name" value="Pyruvate carboxylase"/>
    <property type="match status" value="1"/>
</dbReference>
<dbReference type="InterPro" id="IPR011764">
    <property type="entry name" value="Biotin_carboxylation_dom"/>
</dbReference>
<dbReference type="PANTHER" id="PTHR43778">
    <property type="entry name" value="PYRUVATE CARBOXYLASE"/>
    <property type="match status" value="1"/>
</dbReference>
<dbReference type="InterPro" id="IPR000089">
    <property type="entry name" value="Biotin_lipoyl"/>
</dbReference>
<dbReference type="InterPro" id="IPR005930">
    <property type="entry name" value="Pyruv_COase"/>
</dbReference>
<dbReference type="FunFam" id="3.40.50.20:FF:000010">
    <property type="entry name" value="Propionyl-CoA carboxylase subunit alpha"/>
    <property type="match status" value="1"/>
</dbReference>
<evidence type="ECO:0000259" key="16">
    <source>
        <dbReference type="PROSITE" id="PS50991"/>
    </source>
</evidence>
<feature type="binding site" evidence="10">
    <location>
        <position position="205"/>
    </location>
    <ligand>
        <name>ATP</name>
        <dbReference type="ChEBI" id="CHEBI:30616"/>
    </ligand>
</feature>
<dbReference type="FunFam" id="3.30.470.20:FF:000012">
    <property type="entry name" value="Pyruvate carboxylase"/>
    <property type="match status" value="1"/>
</dbReference>
<dbReference type="InterPro" id="IPR000891">
    <property type="entry name" value="PYR_CT"/>
</dbReference>
<evidence type="ECO:0000256" key="6">
    <source>
        <dbReference type="ARBA" id="ARBA00022840"/>
    </source>
</evidence>
<evidence type="ECO:0000259" key="15">
    <source>
        <dbReference type="PROSITE" id="PS50979"/>
    </source>
</evidence>
<dbReference type="GO" id="GO:0046872">
    <property type="term" value="F:metal ion binding"/>
    <property type="evidence" value="ECO:0007669"/>
    <property type="project" value="UniProtKB-KW"/>
</dbReference>
<dbReference type="InterPro" id="IPR011761">
    <property type="entry name" value="ATP-grasp"/>
</dbReference>
<feature type="active site" evidence="9">
    <location>
        <position position="296"/>
    </location>
</feature>
<dbReference type="PROSITE" id="PS50975">
    <property type="entry name" value="ATP_GRASP"/>
    <property type="match status" value="1"/>
</dbReference>
<dbReference type="InterPro" id="IPR013785">
    <property type="entry name" value="Aldolase_TIM"/>
</dbReference>
<comment type="caution">
    <text evidence="17">The sequence shown here is derived from an EMBL/GenBank/DDBJ whole genome shotgun (WGS) entry which is preliminary data.</text>
</comment>
<evidence type="ECO:0000256" key="9">
    <source>
        <dbReference type="PIRSR" id="PIRSR001594-1"/>
    </source>
</evidence>
<dbReference type="AlphaFoldDB" id="A0A1E5LIL8"/>
<dbReference type="NCBIfam" id="NF009554">
    <property type="entry name" value="PRK12999.1"/>
    <property type="match status" value="1"/>
</dbReference>
<dbReference type="PROSITE" id="PS50991">
    <property type="entry name" value="PYR_CT"/>
    <property type="match status" value="1"/>
</dbReference>
<comment type="function">
    <text evidence="8">Catalyzes a 2-step reaction, involving the ATP-dependent carboxylation of the covalently attached biotin in the first step and the transfer of the carboxyl group to pyruvate in the second.</text>
</comment>
<dbReference type="PROSITE" id="PS00867">
    <property type="entry name" value="CPSASE_2"/>
    <property type="match status" value="1"/>
</dbReference>
<dbReference type="Pfam" id="PF00682">
    <property type="entry name" value="HMGL-like"/>
    <property type="match status" value="1"/>
</dbReference>
<keyword evidence="5 8" id="KW-0547">Nucleotide-binding</keyword>
<evidence type="ECO:0000256" key="1">
    <source>
        <dbReference type="ARBA" id="ARBA00001953"/>
    </source>
</evidence>
<dbReference type="GO" id="GO:0006094">
    <property type="term" value="P:gluconeogenesis"/>
    <property type="evidence" value="ECO:0007669"/>
    <property type="project" value="InterPro"/>
</dbReference>
<feature type="domain" description="Pyruvate carboxyltransferase" evidence="16">
    <location>
        <begin position="534"/>
        <end position="802"/>
    </location>
</feature>
<feature type="binding site" evidence="10">
    <location>
        <position position="615"/>
    </location>
    <ligand>
        <name>substrate</name>
    </ligand>
</feature>
<dbReference type="Pfam" id="PF00289">
    <property type="entry name" value="Biotin_carb_N"/>
    <property type="match status" value="1"/>
</dbReference>
<evidence type="ECO:0000313" key="17">
    <source>
        <dbReference type="EMBL" id="OEH93911.1"/>
    </source>
</evidence>
<dbReference type="PANTHER" id="PTHR43778:SF2">
    <property type="entry name" value="PYRUVATE CARBOXYLASE, MITOCHONDRIAL"/>
    <property type="match status" value="1"/>
</dbReference>
<evidence type="ECO:0000256" key="2">
    <source>
        <dbReference type="ARBA" id="ARBA00013057"/>
    </source>
</evidence>
<dbReference type="Pfam" id="PF00364">
    <property type="entry name" value="Biotin_lipoyl"/>
    <property type="match status" value="1"/>
</dbReference>
<feature type="binding site" evidence="10">
    <location>
        <position position="240"/>
    </location>
    <ligand>
        <name>ATP</name>
        <dbReference type="ChEBI" id="CHEBI:30616"/>
    </ligand>
</feature>
<dbReference type="Pfam" id="PF02436">
    <property type="entry name" value="PYC_OADA"/>
    <property type="match status" value="1"/>
</dbReference>
<dbReference type="InterPro" id="IPR016185">
    <property type="entry name" value="PreATP-grasp_dom_sf"/>
</dbReference>
<name>A0A1E5LIL8_9BACI</name>
<dbReference type="InterPro" id="IPR011054">
    <property type="entry name" value="Rudment_hybrid_motif"/>
</dbReference>
<dbReference type="GO" id="GO:0005737">
    <property type="term" value="C:cytoplasm"/>
    <property type="evidence" value="ECO:0007669"/>
    <property type="project" value="TreeGrafter"/>
</dbReference>
<dbReference type="CDD" id="cd06850">
    <property type="entry name" value="biotinyl_domain"/>
    <property type="match status" value="1"/>
</dbReference>
<accession>A0A1E5LIL8</accession>
<evidence type="ECO:0000259" key="14">
    <source>
        <dbReference type="PROSITE" id="PS50975"/>
    </source>
</evidence>
<keyword evidence="7 8" id="KW-0092">Biotin</keyword>
<sequence length="1147" mass="128861">MSERKINKILVANRGEIAIRVFRACTELGIRTVAVYSKEDTGSYHRYKADEAYLVGEDKKPIDAYLDIEGIIEIAKANNVDAIHPGYGFLSENIKFARRCEEEGIIFIGPESNHLEMFGDKVKAREQAINADIPVIPGTDGPVDGFEEVEEFGEAHGYPLMVKASLGGGGRGMRIVRNKESLKESFERAKSEAQAAFGSDEMYVEKFIENPKHIEVQILGDKHGNVVHLFERDCSVQRRHQKVVEVAPSVSLSADLRDRICDAAVKLMQNIDYVNAGTVEFLVTNDDFFFIEVNPRVQVEHTITEMVTGIDIVQSQILISEGFELHSKELAIPTQDKIVTNGYAIQSRVTTEDPQNNFMPDTGKIMAYRSGGGFGVRLDAGNSYQGAVITPYYDSLLVKLSTWALSFDHAVSKMIRNLREFRIRGIKTNIAFLENVVNHQDFRTGNYNTSFIDSAPELFVFPKRHDRGTKMLSFIANTTINGFEGVEKEKKPVFDKPRMPGVKMSEPIAAGTKQILDEHGPEGLAKWLKDQKEVLLTDTTFRDAHQSLLATRLRSRDLIQIAEPTARLLPNLFSVEMWGGATFDVSYRFLKEDPWKRLIKMREKMPNVLFQMLLRASNAVGYKNYPDNLIEEFVQKSADAGIDVFRIFDSLNWVDGMKVAIEAVRKTGKVAEATVCYTGDILDPSRSKYDLEYYKKIAKELEDAGAHILGIKDMAGLLKPQAAFELISALKETIDIPIHLHTHDTSGNGIYTYARAIEAGVDVVDVATSSMAGLTSQPSASTLCYALEGNDRKPNIDINAYEELGHYWEDVRKYYKPFESGMVAPHSEIYMHEMPGGQYSNLQQQAKAVGLGNRWGEVKDMYRRVNMLFGDVVKVTPSSKVVGDMALYMVQNDLIEDDVYERGETLDFPDSVVELFQGYLGQPYQGFPKELQQVILKGKEAINVRPGELLEPVNFTEVQKELFKKLDRQVTSHDIISYGLYPKVYMDYQSFYDTYGDMSVLDTPTFFYGMRLGEEIEVEIEHGKTLIVKLVSIGHAQVDGTRVVYFEFNGQPREVIIKDNKVQTTVEVKKKADKSNQNHIGASMPGTVIKVVCEKGEKVKKGDHLIITEAMKMETTVQAPFDGTIKDIHVNNGEAIQTGDLLIELES</sequence>
<dbReference type="InterPro" id="IPR055268">
    <property type="entry name" value="PCB-like"/>
</dbReference>
<dbReference type="InterPro" id="IPR005479">
    <property type="entry name" value="CPAse_ATP-bd"/>
</dbReference>
<feature type="domain" description="ATP-grasp" evidence="14">
    <location>
        <begin position="127"/>
        <end position="321"/>
    </location>
</feature>
<dbReference type="SUPFAM" id="SSF52440">
    <property type="entry name" value="PreATP-grasp domain"/>
    <property type="match status" value="1"/>
</dbReference>
<keyword evidence="3 8" id="KW-0436">Ligase</keyword>
<evidence type="ECO:0000256" key="4">
    <source>
        <dbReference type="ARBA" id="ARBA00022723"/>
    </source>
</evidence>
<dbReference type="Pfam" id="PF02786">
    <property type="entry name" value="CPSase_L_D2"/>
    <property type="match status" value="1"/>
</dbReference>
<dbReference type="FunFam" id="2.40.50.100:FF:000003">
    <property type="entry name" value="Acetyl-CoA carboxylase biotin carboxyl carrier protein"/>
    <property type="match status" value="1"/>
</dbReference>
<feature type="binding site" evidence="11">
    <location>
        <position position="743"/>
    </location>
    <ligand>
        <name>Mn(2+)</name>
        <dbReference type="ChEBI" id="CHEBI:29035"/>
    </ligand>
</feature>
<dbReference type="GO" id="GO:0004736">
    <property type="term" value="F:pyruvate carboxylase activity"/>
    <property type="evidence" value="ECO:0007669"/>
    <property type="project" value="UniProtKB-EC"/>
</dbReference>
<dbReference type="NCBIfam" id="NF006761">
    <property type="entry name" value="PRK09282.1"/>
    <property type="match status" value="1"/>
</dbReference>
<dbReference type="SUPFAM" id="SSF51230">
    <property type="entry name" value="Single hybrid motif"/>
    <property type="match status" value="1"/>
</dbReference>
<dbReference type="Proteomes" id="UP000095209">
    <property type="component" value="Unassembled WGS sequence"/>
</dbReference>